<evidence type="ECO:0000256" key="1">
    <source>
        <dbReference type="ARBA" id="ARBA00004434"/>
    </source>
</evidence>
<evidence type="ECO:0000313" key="13">
    <source>
        <dbReference type="Proteomes" id="UP001396898"/>
    </source>
</evidence>
<evidence type="ECO:0000256" key="5">
    <source>
        <dbReference type="ARBA" id="ARBA00022692"/>
    </source>
</evidence>
<keyword evidence="10" id="KW-0472">Membrane</keyword>
<keyword evidence="13" id="KW-1185">Reference proteome</keyword>
<protein>
    <recommendedName>
        <fullName evidence="11">Complex III subunit 9</fullName>
    </recommendedName>
</protein>
<keyword evidence="5" id="KW-0812">Transmembrane</keyword>
<organism evidence="12 13">
    <name type="scientific">Apiospora marii</name>
    <dbReference type="NCBI Taxonomy" id="335849"/>
    <lineage>
        <taxon>Eukaryota</taxon>
        <taxon>Fungi</taxon>
        <taxon>Dikarya</taxon>
        <taxon>Ascomycota</taxon>
        <taxon>Pezizomycotina</taxon>
        <taxon>Sordariomycetes</taxon>
        <taxon>Xylariomycetidae</taxon>
        <taxon>Amphisphaeriales</taxon>
        <taxon>Apiosporaceae</taxon>
        <taxon>Apiospora</taxon>
    </lineage>
</organism>
<evidence type="ECO:0000256" key="8">
    <source>
        <dbReference type="ARBA" id="ARBA00022989"/>
    </source>
</evidence>
<comment type="subcellular location">
    <subcellularLocation>
        <location evidence="1">Mitochondrion inner membrane</location>
        <topology evidence="1">Single-pass membrane protein</topology>
    </subcellularLocation>
</comment>
<reference evidence="12 13" key="1">
    <citation type="submission" date="2023-01" db="EMBL/GenBank/DDBJ databases">
        <title>Analysis of 21 Apiospora genomes using comparative genomics revels a genus with tremendous synthesis potential of carbohydrate active enzymes and secondary metabolites.</title>
        <authorList>
            <person name="Sorensen T."/>
        </authorList>
    </citation>
    <scope>NUCLEOTIDE SEQUENCE [LARGE SCALE GENOMIC DNA]</scope>
    <source>
        <strain evidence="12 13">CBS 20057</strain>
    </source>
</reference>
<dbReference type="EMBL" id="JAQQWI010000007">
    <property type="protein sequence ID" value="KAK8027360.1"/>
    <property type="molecule type" value="Genomic_DNA"/>
</dbReference>
<evidence type="ECO:0000256" key="6">
    <source>
        <dbReference type="ARBA" id="ARBA00022792"/>
    </source>
</evidence>
<comment type="similarity">
    <text evidence="2">Belongs to the UQCR10/QCR9 family.</text>
</comment>
<dbReference type="Proteomes" id="UP001396898">
    <property type="component" value="Unassembled WGS sequence"/>
</dbReference>
<sequence length="82" mass="9498">MVKPIYNALFARNWQMLGTVFAAGFGFELIYNQGTDKVWDSMNRGVSDIPAPQSNFRIDPADSSQRQWKDIRHKYVQEAEDE</sequence>
<keyword evidence="9" id="KW-0496">Mitochondrion</keyword>
<evidence type="ECO:0000256" key="4">
    <source>
        <dbReference type="ARBA" id="ARBA00022660"/>
    </source>
</evidence>
<evidence type="ECO:0000313" key="12">
    <source>
        <dbReference type="EMBL" id="KAK8027360.1"/>
    </source>
</evidence>
<comment type="caution">
    <text evidence="12">The sequence shown here is derived from an EMBL/GenBank/DDBJ whole genome shotgun (WGS) entry which is preliminary data.</text>
</comment>
<dbReference type="Gene3D" id="1.20.5.260">
    <property type="entry name" value="Cytochrome b-c1 complex subunit 9"/>
    <property type="match status" value="1"/>
</dbReference>
<keyword evidence="3" id="KW-0813">Transport</keyword>
<evidence type="ECO:0000256" key="3">
    <source>
        <dbReference type="ARBA" id="ARBA00022448"/>
    </source>
</evidence>
<evidence type="ECO:0000256" key="11">
    <source>
        <dbReference type="ARBA" id="ARBA00044247"/>
    </source>
</evidence>
<dbReference type="SUPFAM" id="SSF81514">
    <property type="entry name" value="Subunit X (non-heme 7 kDa protein) of cytochrome bc1 complex (Ubiquinol-cytochrome c reductase)"/>
    <property type="match status" value="1"/>
</dbReference>
<keyword evidence="6" id="KW-0999">Mitochondrion inner membrane</keyword>
<keyword evidence="8" id="KW-1133">Transmembrane helix</keyword>
<evidence type="ECO:0000256" key="7">
    <source>
        <dbReference type="ARBA" id="ARBA00022982"/>
    </source>
</evidence>
<evidence type="ECO:0000256" key="10">
    <source>
        <dbReference type="ARBA" id="ARBA00023136"/>
    </source>
</evidence>
<keyword evidence="7" id="KW-0249">Electron transport</keyword>
<dbReference type="Pfam" id="PF05365">
    <property type="entry name" value="UCR_UQCRX_QCR9"/>
    <property type="match status" value="1"/>
</dbReference>
<evidence type="ECO:0000256" key="9">
    <source>
        <dbReference type="ARBA" id="ARBA00023128"/>
    </source>
</evidence>
<dbReference type="InterPro" id="IPR036656">
    <property type="entry name" value="QCR9_sf"/>
</dbReference>
<gene>
    <name evidence="12" type="ORF">PG991_004416</name>
</gene>
<evidence type="ECO:0000256" key="2">
    <source>
        <dbReference type="ARBA" id="ARBA00007856"/>
    </source>
</evidence>
<keyword evidence="4" id="KW-0679">Respiratory chain</keyword>
<dbReference type="InterPro" id="IPR008027">
    <property type="entry name" value="QCR9"/>
</dbReference>
<proteinExistence type="inferred from homology"/>
<name>A0ABR1S7K7_9PEZI</name>
<accession>A0ABR1S7K7</accession>